<evidence type="ECO:0000256" key="5">
    <source>
        <dbReference type="ARBA" id="ARBA00022801"/>
    </source>
</evidence>
<evidence type="ECO:0000313" key="8">
    <source>
        <dbReference type="EMBL" id="OGF20790.1"/>
    </source>
</evidence>
<dbReference type="InterPro" id="IPR023091">
    <property type="entry name" value="MetalPrtase_cat_dom_sf_prd"/>
</dbReference>
<proteinExistence type="inferred from homology"/>
<dbReference type="InterPro" id="IPR002036">
    <property type="entry name" value="YbeY"/>
</dbReference>
<dbReference type="Proteomes" id="UP000177407">
    <property type="component" value="Unassembled WGS sequence"/>
</dbReference>
<feature type="binding site" evidence="7">
    <location>
        <position position="106"/>
    </location>
    <ligand>
        <name>Zn(2+)</name>
        <dbReference type="ChEBI" id="CHEBI:29105"/>
        <note>catalytic</note>
    </ligand>
</feature>
<keyword evidence="6 7" id="KW-0862">Zinc</keyword>
<dbReference type="GO" id="GO:0005737">
    <property type="term" value="C:cytoplasm"/>
    <property type="evidence" value="ECO:0007669"/>
    <property type="project" value="UniProtKB-SubCell"/>
</dbReference>
<dbReference type="HAMAP" id="MF_00009">
    <property type="entry name" value="Endoribonucl_YbeY"/>
    <property type="match status" value="1"/>
</dbReference>
<comment type="caution">
    <text evidence="8">The sequence shown here is derived from an EMBL/GenBank/DDBJ whole genome shotgun (WGS) entry which is preliminary data.</text>
</comment>
<feature type="binding site" evidence="7">
    <location>
        <position position="110"/>
    </location>
    <ligand>
        <name>Zn(2+)</name>
        <dbReference type="ChEBI" id="CHEBI:29105"/>
        <note>catalytic</note>
    </ligand>
</feature>
<dbReference type="Gene3D" id="3.40.390.30">
    <property type="entry name" value="Metalloproteases ('zincins'), catalytic domain"/>
    <property type="match status" value="1"/>
</dbReference>
<dbReference type="PANTHER" id="PTHR46986:SF1">
    <property type="entry name" value="ENDORIBONUCLEASE YBEY, CHLOROPLASTIC"/>
    <property type="match status" value="1"/>
</dbReference>
<keyword evidence="3 7" id="KW-0479">Metal-binding</keyword>
<dbReference type="AlphaFoldDB" id="A0A1F5S274"/>
<dbReference type="EC" id="3.1.-.-" evidence="7"/>
<keyword evidence="7" id="KW-0698">rRNA processing</keyword>
<dbReference type="PANTHER" id="PTHR46986">
    <property type="entry name" value="ENDORIBONUCLEASE YBEY, CHLOROPLASTIC"/>
    <property type="match status" value="1"/>
</dbReference>
<keyword evidence="4 7" id="KW-0255">Endonuclease</keyword>
<evidence type="ECO:0000256" key="2">
    <source>
        <dbReference type="ARBA" id="ARBA00022722"/>
    </source>
</evidence>
<evidence type="ECO:0000256" key="1">
    <source>
        <dbReference type="ARBA" id="ARBA00010875"/>
    </source>
</evidence>
<evidence type="ECO:0000256" key="6">
    <source>
        <dbReference type="ARBA" id="ARBA00022833"/>
    </source>
</evidence>
<reference evidence="8 9" key="1">
    <citation type="journal article" date="2016" name="Nat. Commun.">
        <title>Thousands of microbial genomes shed light on interconnected biogeochemical processes in an aquifer system.</title>
        <authorList>
            <person name="Anantharaman K."/>
            <person name="Brown C.T."/>
            <person name="Hug L.A."/>
            <person name="Sharon I."/>
            <person name="Castelle C.J."/>
            <person name="Probst A.J."/>
            <person name="Thomas B.C."/>
            <person name="Singh A."/>
            <person name="Wilkins M.J."/>
            <person name="Karaoz U."/>
            <person name="Brodie E.L."/>
            <person name="Williams K.H."/>
            <person name="Hubbard S.S."/>
            <person name="Banfield J.F."/>
        </authorList>
    </citation>
    <scope>NUCLEOTIDE SEQUENCE [LARGE SCALE GENOMIC DNA]</scope>
</reference>
<sequence length="139" mass="15917">MSHEIEVNQKIGEKITKIKLEKVVAEALKIIGRKSGKISVAIVGDNEIKKLNKKYRDKDKVTDVLSFGYSASPLLGEIVICLPQVKRQAKENNIDWENELIFMLIHGVLHLCGYDHEKSEKEAREMEGLQKKIYEKIIK</sequence>
<dbReference type="SUPFAM" id="SSF55486">
    <property type="entry name" value="Metalloproteases ('zincins'), catalytic domain"/>
    <property type="match status" value="1"/>
</dbReference>
<dbReference type="NCBIfam" id="TIGR00043">
    <property type="entry name" value="rRNA maturation RNase YbeY"/>
    <property type="match status" value="1"/>
</dbReference>
<comment type="function">
    <text evidence="7">Single strand-specific metallo-endoribonuclease involved in late-stage 70S ribosome quality control and in maturation of the 3' terminus of the 16S rRNA.</text>
</comment>
<keyword evidence="7" id="KW-0690">Ribosome biogenesis</keyword>
<comment type="similarity">
    <text evidence="1 7">Belongs to the endoribonuclease YbeY family.</text>
</comment>
<evidence type="ECO:0000256" key="4">
    <source>
        <dbReference type="ARBA" id="ARBA00022759"/>
    </source>
</evidence>
<name>A0A1F5S274_9BACT</name>
<evidence type="ECO:0000313" key="9">
    <source>
        <dbReference type="Proteomes" id="UP000177407"/>
    </source>
</evidence>
<organism evidence="8 9">
    <name type="scientific">Candidatus Falkowbacteria bacterium RIFOXYA2_FULL_38_12</name>
    <dbReference type="NCBI Taxonomy" id="1797993"/>
    <lineage>
        <taxon>Bacteria</taxon>
        <taxon>Candidatus Falkowiibacteriota</taxon>
    </lineage>
</organism>
<dbReference type="Pfam" id="PF02130">
    <property type="entry name" value="YbeY"/>
    <property type="match status" value="1"/>
</dbReference>
<dbReference type="GO" id="GO:0006364">
    <property type="term" value="P:rRNA processing"/>
    <property type="evidence" value="ECO:0007669"/>
    <property type="project" value="UniProtKB-UniRule"/>
</dbReference>
<keyword evidence="5 7" id="KW-0378">Hydrolase</keyword>
<evidence type="ECO:0000256" key="7">
    <source>
        <dbReference type="HAMAP-Rule" id="MF_00009"/>
    </source>
</evidence>
<feature type="binding site" evidence="7">
    <location>
        <position position="116"/>
    </location>
    <ligand>
        <name>Zn(2+)</name>
        <dbReference type="ChEBI" id="CHEBI:29105"/>
        <note>catalytic</note>
    </ligand>
</feature>
<protein>
    <recommendedName>
        <fullName evidence="7">Endoribonuclease YbeY</fullName>
        <ecNumber evidence="7">3.1.-.-</ecNumber>
    </recommendedName>
</protein>
<accession>A0A1F5S274</accession>
<dbReference type="GO" id="GO:0004521">
    <property type="term" value="F:RNA endonuclease activity"/>
    <property type="evidence" value="ECO:0007669"/>
    <property type="project" value="UniProtKB-UniRule"/>
</dbReference>
<comment type="cofactor">
    <cofactor evidence="7">
        <name>Zn(2+)</name>
        <dbReference type="ChEBI" id="CHEBI:29105"/>
    </cofactor>
    <text evidence="7">Binds 1 zinc ion.</text>
</comment>
<keyword evidence="2 7" id="KW-0540">Nuclease</keyword>
<dbReference type="GO" id="GO:0008270">
    <property type="term" value="F:zinc ion binding"/>
    <property type="evidence" value="ECO:0007669"/>
    <property type="project" value="UniProtKB-UniRule"/>
</dbReference>
<evidence type="ECO:0000256" key="3">
    <source>
        <dbReference type="ARBA" id="ARBA00022723"/>
    </source>
</evidence>
<comment type="subcellular location">
    <subcellularLocation>
        <location evidence="7">Cytoplasm</location>
    </subcellularLocation>
</comment>
<dbReference type="GO" id="GO:0004222">
    <property type="term" value="F:metalloendopeptidase activity"/>
    <property type="evidence" value="ECO:0007669"/>
    <property type="project" value="InterPro"/>
</dbReference>
<dbReference type="EMBL" id="MFGA01000020">
    <property type="protein sequence ID" value="OGF20790.1"/>
    <property type="molecule type" value="Genomic_DNA"/>
</dbReference>
<keyword evidence="7" id="KW-0963">Cytoplasm</keyword>
<gene>
    <name evidence="7" type="primary">ybeY</name>
    <name evidence="8" type="ORF">A2257_03420</name>
</gene>